<evidence type="ECO:0000313" key="1">
    <source>
        <dbReference type="EMBL" id="VDO19173.1"/>
    </source>
</evidence>
<gene>
    <name evidence="1" type="ORF">HPBE_LOCUS791</name>
</gene>
<evidence type="ECO:0000313" key="2">
    <source>
        <dbReference type="Proteomes" id="UP000050761"/>
    </source>
</evidence>
<keyword evidence="2" id="KW-1185">Reference proteome</keyword>
<evidence type="ECO:0000313" key="3">
    <source>
        <dbReference type="WBParaSite" id="HPBE_0000079001-mRNA-1"/>
    </source>
</evidence>
<sequence length="75" mass="7992">MSMYLSACLPKAAQVLSCGGVTALEFLCQLSGAAPETLPYQLQKALSSTATGVPDHETKPRSSFSNLRNRTFIVS</sequence>
<organism evidence="2 3">
    <name type="scientific">Heligmosomoides polygyrus</name>
    <name type="common">Parasitic roundworm</name>
    <dbReference type="NCBI Taxonomy" id="6339"/>
    <lineage>
        <taxon>Eukaryota</taxon>
        <taxon>Metazoa</taxon>
        <taxon>Ecdysozoa</taxon>
        <taxon>Nematoda</taxon>
        <taxon>Chromadorea</taxon>
        <taxon>Rhabditida</taxon>
        <taxon>Rhabditina</taxon>
        <taxon>Rhabditomorpha</taxon>
        <taxon>Strongyloidea</taxon>
        <taxon>Heligmosomidae</taxon>
        <taxon>Heligmosomoides</taxon>
    </lineage>
</organism>
<dbReference type="AlphaFoldDB" id="A0A183F3P8"/>
<dbReference type="EMBL" id="UZAH01000679">
    <property type="protein sequence ID" value="VDO19173.1"/>
    <property type="molecule type" value="Genomic_DNA"/>
</dbReference>
<protein>
    <submittedName>
        <fullName evidence="3">Secreted protein</fullName>
    </submittedName>
</protein>
<dbReference type="WBParaSite" id="HPBE_0000079001-mRNA-1">
    <property type="protein sequence ID" value="HPBE_0000079001-mRNA-1"/>
    <property type="gene ID" value="HPBE_0000079001"/>
</dbReference>
<accession>A0A3P7UEH1</accession>
<proteinExistence type="predicted"/>
<reference evidence="1 2" key="1">
    <citation type="submission" date="2018-11" db="EMBL/GenBank/DDBJ databases">
        <authorList>
            <consortium name="Pathogen Informatics"/>
        </authorList>
    </citation>
    <scope>NUCLEOTIDE SEQUENCE [LARGE SCALE GENOMIC DNA]</scope>
</reference>
<accession>A0A183F3P8</accession>
<reference evidence="3" key="2">
    <citation type="submission" date="2019-09" db="UniProtKB">
        <authorList>
            <consortium name="WormBaseParasite"/>
        </authorList>
    </citation>
    <scope>IDENTIFICATION</scope>
</reference>
<dbReference type="Proteomes" id="UP000050761">
    <property type="component" value="Unassembled WGS sequence"/>
</dbReference>
<name>A0A183F3P8_HELPZ</name>